<dbReference type="Proteomes" id="UP000789901">
    <property type="component" value="Unassembled WGS sequence"/>
</dbReference>
<name>A0ABN7WL31_GIGMA</name>
<feature type="non-terminal residue" evidence="1">
    <location>
        <position position="54"/>
    </location>
</feature>
<gene>
    <name evidence="1" type="ORF">GMARGA_LOCUS32151</name>
</gene>
<proteinExistence type="predicted"/>
<sequence>ICIFAKLCDANFNTDGVRAMKKWLDHVYNFFVDYHKVVLTNIYNQEIEAAYYEM</sequence>
<feature type="non-terminal residue" evidence="1">
    <location>
        <position position="1"/>
    </location>
</feature>
<comment type="caution">
    <text evidence="1">The sequence shown here is derived from an EMBL/GenBank/DDBJ whole genome shotgun (WGS) entry which is preliminary data.</text>
</comment>
<dbReference type="EMBL" id="CAJVQB010049747">
    <property type="protein sequence ID" value="CAG8834613.1"/>
    <property type="molecule type" value="Genomic_DNA"/>
</dbReference>
<accession>A0ABN7WL31</accession>
<evidence type="ECO:0000313" key="2">
    <source>
        <dbReference type="Proteomes" id="UP000789901"/>
    </source>
</evidence>
<protein>
    <submittedName>
        <fullName evidence="1">31413_t:CDS:1</fullName>
    </submittedName>
</protein>
<keyword evidence="2" id="KW-1185">Reference proteome</keyword>
<reference evidence="1 2" key="1">
    <citation type="submission" date="2021-06" db="EMBL/GenBank/DDBJ databases">
        <authorList>
            <person name="Kallberg Y."/>
            <person name="Tangrot J."/>
            <person name="Rosling A."/>
        </authorList>
    </citation>
    <scope>NUCLEOTIDE SEQUENCE [LARGE SCALE GENOMIC DNA]</scope>
    <source>
        <strain evidence="1 2">120-4 pot B 10/14</strain>
    </source>
</reference>
<organism evidence="1 2">
    <name type="scientific">Gigaspora margarita</name>
    <dbReference type="NCBI Taxonomy" id="4874"/>
    <lineage>
        <taxon>Eukaryota</taxon>
        <taxon>Fungi</taxon>
        <taxon>Fungi incertae sedis</taxon>
        <taxon>Mucoromycota</taxon>
        <taxon>Glomeromycotina</taxon>
        <taxon>Glomeromycetes</taxon>
        <taxon>Diversisporales</taxon>
        <taxon>Gigasporaceae</taxon>
        <taxon>Gigaspora</taxon>
    </lineage>
</organism>
<evidence type="ECO:0000313" key="1">
    <source>
        <dbReference type="EMBL" id="CAG8834613.1"/>
    </source>
</evidence>